<organism evidence="2 3">
    <name type="scientific">Pseudoxanthomonas suwonensis (strain 11-1)</name>
    <dbReference type="NCBI Taxonomy" id="743721"/>
    <lineage>
        <taxon>Bacteria</taxon>
        <taxon>Pseudomonadati</taxon>
        <taxon>Pseudomonadota</taxon>
        <taxon>Gammaproteobacteria</taxon>
        <taxon>Lysobacterales</taxon>
        <taxon>Lysobacteraceae</taxon>
        <taxon>Pseudoxanthomonas</taxon>
    </lineage>
</organism>
<keyword evidence="1" id="KW-0812">Transmembrane</keyword>
<feature type="transmembrane region" description="Helical" evidence="1">
    <location>
        <begin position="73"/>
        <end position="99"/>
    </location>
</feature>
<proteinExistence type="predicted"/>
<reference evidence="2 3" key="1">
    <citation type="submission" date="2011-01" db="EMBL/GenBank/DDBJ databases">
        <title>Complete sequence of Pseudoxanthomonas suwonensis 11-1.</title>
        <authorList>
            <consortium name="US DOE Joint Genome Institute"/>
            <person name="Lucas S."/>
            <person name="Copeland A."/>
            <person name="Lapidus A."/>
            <person name="Cheng J.-F."/>
            <person name="Goodwin L."/>
            <person name="Pitluck S."/>
            <person name="Teshima H."/>
            <person name="Detter J.C."/>
            <person name="Han C."/>
            <person name="Tapia R."/>
            <person name="Land M."/>
            <person name="Hauser L."/>
            <person name="Kyrpides N."/>
            <person name="Ivanova N."/>
            <person name="Ovchinnikova G."/>
            <person name="Siebers A.K."/>
            <person name="Allgaier M."/>
            <person name="Thelen M.P."/>
            <person name="Hugenholtz P."/>
            <person name="Gladden J."/>
            <person name="Woyke T."/>
        </authorList>
    </citation>
    <scope>NUCLEOTIDE SEQUENCE [LARGE SCALE GENOMIC DNA]</scope>
    <source>
        <strain evidence="3">11-1</strain>
    </source>
</reference>
<evidence type="ECO:0000313" key="2">
    <source>
        <dbReference type="EMBL" id="ADV28658.1"/>
    </source>
</evidence>
<keyword evidence="1" id="KW-1133">Transmembrane helix</keyword>
<evidence type="ECO:0000313" key="3">
    <source>
        <dbReference type="Proteomes" id="UP000008632"/>
    </source>
</evidence>
<dbReference type="KEGG" id="psu:Psesu_2833"/>
<keyword evidence="1" id="KW-0472">Membrane</keyword>
<protein>
    <submittedName>
        <fullName evidence="2">Uncharacterized protein</fullName>
    </submittedName>
</protein>
<dbReference type="AlphaFoldDB" id="E6WWV9"/>
<dbReference type="EMBL" id="CP002446">
    <property type="protein sequence ID" value="ADV28658.1"/>
    <property type="molecule type" value="Genomic_DNA"/>
</dbReference>
<accession>E6WWV9</accession>
<feature type="transmembrane region" description="Helical" evidence="1">
    <location>
        <begin position="32"/>
        <end position="53"/>
    </location>
</feature>
<dbReference type="HOGENOM" id="CLU_2168921_0_0_6"/>
<gene>
    <name evidence="2" type="ordered locus">Psesu_2833</name>
</gene>
<dbReference type="Proteomes" id="UP000008632">
    <property type="component" value="Chromosome"/>
</dbReference>
<keyword evidence="3" id="KW-1185">Reference proteome</keyword>
<name>E6WWV9_PSEUU</name>
<dbReference type="STRING" id="743721.Psesu_2833"/>
<sequence>MLAYQLPELLAASLVLAMLRTRTRAGAPGRKLAVAGAAVVLVSTLLRLLAGFGQGWVLAYGMSSGGGSLGTWLALYSVVALLLSVASAVGLALVGWGALRAIAAADARTA</sequence>
<evidence type="ECO:0000256" key="1">
    <source>
        <dbReference type="SAM" id="Phobius"/>
    </source>
</evidence>